<evidence type="ECO:0000256" key="2">
    <source>
        <dbReference type="ARBA" id="ARBA00023287"/>
    </source>
</evidence>
<reference evidence="5 6" key="1">
    <citation type="submission" date="2021-04" db="EMBL/GenBank/DDBJ databases">
        <title>Paenibacillus sp. DLE-14 whole genome sequence.</title>
        <authorList>
            <person name="Ham Y.J."/>
        </authorList>
    </citation>
    <scope>NUCLEOTIDE SEQUENCE [LARGE SCALE GENOMIC DNA]</scope>
    <source>
        <strain evidence="5 6">DLE-14</strain>
    </source>
</reference>
<comment type="caution">
    <text evidence="5">The sequence shown here is derived from an EMBL/GenBank/DDBJ whole genome shotgun (WGS) entry which is preliminary data.</text>
</comment>
<comment type="subcellular location">
    <subcellularLocation>
        <location evidence="1">Cell surface</location>
    </subcellularLocation>
</comment>
<dbReference type="Pfam" id="PF07963">
    <property type="entry name" value="N_methyl"/>
    <property type="match status" value="1"/>
</dbReference>
<feature type="compositionally biased region" description="Basic and acidic residues" evidence="3">
    <location>
        <begin position="170"/>
        <end position="190"/>
    </location>
</feature>
<dbReference type="Proteomes" id="UP000673394">
    <property type="component" value="Unassembled WGS sequence"/>
</dbReference>
<keyword evidence="4" id="KW-0472">Membrane</keyword>
<keyword evidence="6" id="KW-1185">Reference proteome</keyword>
<evidence type="ECO:0000256" key="3">
    <source>
        <dbReference type="SAM" id="MobiDB-lite"/>
    </source>
</evidence>
<dbReference type="InterPro" id="IPR012902">
    <property type="entry name" value="N_methyl_site"/>
</dbReference>
<organism evidence="5 6">
    <name type="scientific">Paenibacillus lignilyticus</name>
    <dbReference type="NCBI Taxonomy" id="1172615"/>
    <lineage>
        <taxon>Bacteria</taxon>
        <taxon>Bacillati</taxon>
        <taxon>Bacillota</taxon>
        <taxon>Bacilli</taxon>
        <taxon>Bacillales</taxon>
        <taxon>Paenibacillaceae</taxon>
        <taxon>Paenibacillus</taxon>
    </lineage>
</organism>
<dbReference type="NCBIfam" id="TIGR02532">
    <property type="entry name" value="IV_pilin_GFxxxE"/>
    <property type="match status" value="1"/>
</dbReference>
<evidence type="ECO:0000313" key="6">
    <source>
        <dbReference type="Proteomes" id="UP000673394"/>
    </source>
</evidence>
<keyword evidence="4" id="KW-1133">Transmembrane helix</keyword>
<proteinExistence type="predicted"/>
<accession>A0ABS5CLU3</accession>
<dbReference type="RefSeq" id="WP_210664039.1">
    <property type="nucleotide sequence ID" value="NZ_JAGKSP010000024.1"/>
</dbReference>
<evidence type="ECO:0000256" key="1">
    <source>
        <dbReference type="ARBA" id="ARBA00004241"/>
    </source>
</evidence>
<sequence>MLMKVTEQQQPSGESGFTLVEILTCLIILSVAGLAMTGFFVHALSYAKGNQNKTVMVNLARNTLFYMQKQADFDAMQTFFKSDQPLGIGEERNVISSSGCAAGSGTCTNYKDLVGDPQTLVYILNPKINDILYHVTISFQENLYDSLDTRTASPDGGRIDKYLLPIKVEVEEAEPHSSDNGPSKRERSEVEGYITDESIR</sequence>
<keyword evidence="2" id="KW-0178">Competence</keyword>
<name>A0ABS5CLU3_9BACL</name>
<evidence type="ECO:0000313" key="5">
    <source>
        <dbReference type="EMBL" id="MBP3966840.1"/>
    </source>
</evidence>
<feature type="region of interest" description="Disordered" evidence="3">
    <location>
        <begin position="170"/>
        <end position="200"/>
    </location>
</feature>
<feature type="transmembrane region" description="Helical" evidence="4">
    <location>
        <begin position="20"/>
        <end position="44"/>
    </location>
</feature>
<protein>
    <submittedName>
        <fullName evidence="5">Prepilin-type N-terminal cleavage/methylation domain-containing protein</fullName>
    </submittedName>
</protein>
<evidence type="ECO:0000256" key="4">
    <source>
        <dbReference type="SAM" id="Phobius"/>
    </source>
</evidence>
<keyword evidence="4" id="KW-0812">Transmembrane</keyword>
<gene>
    <name evidence="5" type="ORF">I8J30_29565</name>
</gene>
<dbReference type="EMBL" id="JAGKSP010000024">
    <property type="protein sequence ID" value="MBP3966840.1"/>
    <property type="molecule type" value="Genomic_DNA"/>
</dbReference>